<dbReference type="Pfam" id="PF01628">
    <property type="entry name" value="HrcA"/>
    <property type="match status" value="1"/>
</dbReference>
<evidence type="ECO:0000313" key="8">
    <source>
        <dbReference type="Proteomes" id="UP001549251"/>
    </source>
</evidence>
<feature type="domain" description="Heat-inducible transcription repressor HrcA C-terminal" evidence="6">
    <location>
        <begin position="112"/>
        <end position="335"/>
    </location>
</feature>
<evidence type="ECO:0000259" key="6">
    <source>
        <dbReference type="Pfam" id="PF01628"/>
    </source>
</evidence>
<dbReference type="SUPFAM" id="SSF55781">
    <property type="entry name" value="GAF domain-like"/>
    <property type="match status" value="1"/>
</dbReference>
<evidence type="ECO:0000256" key="5">
    <source>
        <dbReference type="HAMAP-Rule" id="MF_00081"/>
    </source>
</evidence>
<dbReference type="PIRSF" id="PIRSF005485">
    <property type="entry name" value="HrcA"/>
    <property type="match status" value="1"/>
</dbReference>
<organism evidence="7 8">
    <name type="scientific">Rhodanobacter soli</name>
    <dbReference type="NCBI Taxonomy" id="590609"/>
    <lineage>
        <taxon>Bacteria</taxon>
        <taxon>Pseudomonadati</taxon>
        <taxon>Pseudomonadota</taxon>
        <taxon>Gammaproteobacteria</taxon>
        <taxon>Lysobacterales</taxon>
        <taxon>Rhodanobacteraceae</taxon>
        <taxon>Rhodanobacter</taxon>
    </lineage>
</organism>
<evidence type="ECO:0000256" key="4">
    <source>
        <dbReference type="ARBA" id="ARBA00023163"/>
    </source>
</evidence>
<dbReference type="EMBL" id="JBEPSD010000001">
    <property type="protein sequence ID" value="MET4567723.1"/>
    <property type="molecule type" value="Genomic_DNA"/>
</dbReference>
<comment type="function">
    <text evidence="5">Negative regulator of class I heat shock genes (grpE-dnaK-dnaJ and groELS operons). Prevents heat-shock induction of these operons.</text>
</comment>
<keyword evidence="4 5" id="KW-0804">Transcription</keyword>
<dbReference type="Proteomes" id="UP001549251">
    <property type="component" value="Unassembled WGS sequence"/>
</dbReference>
<name>A0ABV2PT02_9GAMM</name>
<dbReference type="PANTHER" id="PTHR34824">
    <property type="entry name" value="HEAT-INDUCIBLE TRANSCRIPTION REPRESSOR HRCA"/>
    <property type="match status" value="1"/>
</dbReference>
<dbReference type="NCBIfam" id="TIGR00331">
    <property type="entry name" value="hrcA"/>
    <property type="match status" value="1"/>
</dbReference>
<dbReference type="InterPro" id="IPR023120">
    <property type="entry name" value="WHTH_transcript_rep_HrcA_IDD"/>
</dbReference>
<sequence length="356" mass="38167">MINPHGHDLDSRARSLLRTLIAQYLVDGEPVGSRTLSRSSGLDVSPATIRNIMADLEDAGLVASPHTSAGRVPTPRGLRLFVDSLIELQPLPRAEMARLQRELPPGPTTTRDLLGNVSTLLSAMTHFAGVVTVPRQADFPLRHIDFVALPGARVLVILVFSDNQVQNRIVQLARPLDGRELEQAANYLNSHFAGLRVDDIRAHLLAEVRKAGSELNQLLASTVELATASFAPSASGPSGPDVLVSGQTNLMGYSELADMQRLRELFEAFQQKNELLQLMEVCARAPGVRLFIGEESGFTALDGCSVVTASYGAQGRVLGAVGVIGPTRMAYERVIPVVQATAGLLSDALNRAATTL</sequence>
<keyword evidence="1 5" id="KW-0678">Repressor</keyword>
<dbReference type="InterPro" id="IPR002571">
    <property type="entry name" value="HrcA"/>
</dbReference>
<evidence type="ECO:0000256" key="2">
    <source>
        <dbReference type="ARBA" id="ARBA00023015"/>
    </source>
</evidence>
<proteinExistence type="inferred from homology"/>
<dbReference type="PANTHER" id="PTHR34824:SF1">
    <property type="entry name" value="HEAT-INDUCIBLE TRANSCRIPTION REPRESSOR HRCA"/>
    <property type="match status" value="1"/>
</dbReference>
<dbReference type="SUPFAM" id="SSF46785">
    <property type="entry name" value="Winged helix' DNA-binding domain"/>
    <property type="match status" value="1"/>
</dbReference>
<keyword evidence="3 5" id="KW-0346">Stress response</keyword>
<comment type="caution">
    <text evidence="7">The sequence shown here is derived from an EMBL/GenBank/DDBJ whole genome shotgun (WGS) entry which is preliminary data.</text>
</comment>
<keyword evidence="8" id="KW-1185">Reference proteome</keyword>
<dbReference type="Gene3D" id="1.10.10.10">
    <property type="entry name" value="Winged helix-like DNA-binding domain superfamily/Winged helix DNA-binding domain"/>
    <property type="match status" value="1"/>
</dbReference>
<dbReference type="HAMAP" id="MF_00081">
    <property type="entry name" value="HrcA"/>
    <property type="match status" value="1"/>
</dbReference>
<evidence type="ECO:0000256" key="1">
    <source>
        <dbReference type="ARBA" id="ARBA00022491"/>
    </source>
</evidence>
<evidence type="ECO:0000313" key="7">
    <source>
        <dbReference type="EMBL" id="MET4567723.1"/>
    </source>
</evidence>
<dbReference type="Gene3D" id="3.30.450.40">
    <property type="match status" value="1"/>
</dbReference>
<dbReference type="InterPro" id="IPR036390">
    <property type="entry name" value="WH_DNA-bd_sf"/>
</dbReference>
<dbReference type="InterPro" id="IPR029016">
    <property type="entry name" value="GAF-like_dom_sf"/>
</dbReference>
<comment type="similarity">
    <text evidence="5">Belongs to the HrcA family.</text>
</comment>
<dbReference type="Gene3D" id="3.30.390.60">
    <property type="entry name" value="Heat-inducible transcription repressor hrca homolog, domain 3"/>
    <property type="match status" value="1"/>
</dbReference>
<protein>
    <recommendedName>
        <fullName evidence="5">Heat-inducible transcription repressor HrcA</fullName>
    </recommendedName>
</protein>
<reference evidence="7 8" key="1">
    <citation type="submission" date="2024-06" db="EMBL/GenBank/DDBJ databases">
        <title>Sorghum-associated microbial communities from plants grown in Nebraska, USA.</title>
        <authorList>
            <person name="Schachtman D."/>
        </authorList>
    </citation>
    <scope>NUCLEOTIDE SEQUENCE [LARGE SCALE GENOMIC DNA]</scope>
    <source>
        <strain evidence="7 8">1757</strain>
    </source>
</reference>
<dbReference type="RefSeq" id="WP_354546599.1">
    <property type="nucleotide sequence ID" value="NZ_JBEPSD010000001.1"/>
</dbReference>
<evidence type="ECO:0000256" key="3">
    <source>
        <dbReference type="ARBA" id="ARBA00023016"/>
    </source>
</evidence>
<accession>A0ABV2PT02</accession>
<gene>
    <name evidence="5" type="primary">hrcA</name>
    <name evidence="7" type="ORF">ABIE04_000050</name>
</gene>
<dbReference type="InterPro" id="IPR036388">
    <property type="entry name" value="WH-like_DNA-bd_sf"/>
</dbReference>
<keyword evidence="2 5" id="KW-0805">Transcription regulation</keyword>
<dbReference type="InterPro" id="IPR021153">
    <property type="entry name" value="HrcA_C"/>
</dbReference>